<protein>
    <submittedName>
        <fullName evidence="2">GNAT family acetyltransferase</fullName>
    </submittedName>
</protein>
<dbReference type="OrthoDB" id="9795199at2"/>
<evidence type="ECO:0000313" key="3">
    <source>
        <dbReference type="Proteomes" id="UP000053557"/>
    </source>
</evidence>
<accession>A0A117SXM9</accession>
<dbReference type="InterPro" id="IPR000182">
    <property type="entry name" value="GNAT_dom"/>
</dbReference>
<dbReference type="SUPFAM" id="SSF55729">
    <property type="entry name" value="Acyl-CoA N-acyltransferases (Nat)"/>
    <property type="match status" value="1"/>
</dbReference>
<dbReference type="AlphaFoldDB" id="A0A117SXM9"/>
<organism evidence="2 3">
    <name type="scientific">Ferroacidibacillus organovorans</name>
    <dbReference type="NCBI Taxonomy" id="1765683"/>
    <lineage>
        <taxon>Bacteria</taxon>
        <taxon>Bacillati</taxon>
        <taxon>Bacillota</taxon>
        <taxon>Bacilli</taxon>
        <taxon>Bacillales</taxon>
        <taxon>Alicyclobacillaceae</taxon>
        <taxon>Ferroacidibacillus</taxon>
    </lineage>
</organism>
<dbReference type="Pfam" id="PF13302">
    <property type="entry name" value="Acetyltransf_3"/>
    <property type="match status" value="1"/>
</dbReference>
<dbReference type="PANTHER" id="PTHR43610:SF1">
    <property type="entry name" value="N-ACETYLTRANSFERASE DOMAIN-CONTAINING PROTEIN"/>
    <property type="match status" value="1"/>
</dbReference>
<keyword evidence="3" id="KW-1185">Reference proteome</keyword>
<dbReference type="Gene3D" id="3.40.630.30">
    <property type="match status" value="1"/>
</dbReference>
<reference evidence="2 3" key="1">
    <citation type="submission" date="2015-12" db="EMBL/GenBank/DDBJ databases">
        <title>Draft genome sequence of Acidibacillus ferrooxidans ITV001, isolated from a chalcopyrite acid mine drainage site in Brazil.</title>
        <authorList>
            <person name="Dall'Agnol H."/>
            <person name="Nancucheo I."/>
            <person name="Johnson B."/>
            <person name="Oliveira R."/>
            <person name="Leite L."/>
            <person name="Pylro V."/>
            <person name="Nunes G.L."/>
            <person name="Tzotzos G."/>
            <person name="Fernandes G.R."/>
            <person name="Dutra J."/>
            <person name="Orellana S.C."/>
            <person name="Oliveira G."/>
        </authorList>
    </citation>
    <scope>NUCLEOTIDE SEQUENCE [LARGE SCALE GENOMIC DNA]</scope>
    <source>
        <strain evidence="3">ITV01</strain>
    </source>
</reference>
<dbReference type="GO" id="GO:0016747">
    <property type="term" value="F:acyltransferase activity, transferring groups other than amino-acyl groups"/>
    <property type="evidence" value="ECO:0007669"/>
    <property type="project" value="InterPro"/>
</dbReference>
<keyword evidence="2" id="KW-0808">Transferase</keyword>
<gene>
    <name evidence="2" type="ORF">ATW55_09485</name>
</gene>
<dbReference type="PANTHER" id="PTHR43610">
    <property type="entry name" value="BLL6696 PROTEIN"/>
    <property type="match status" value="1"/>
</dbReference>
<name>A0A117SXM9_9BACL</name>
<dbReference type="InterPro" id="IPR016181">
    <property type="entry name" value="Acyl_CoA_acyltransferase"/>
</dbReference>
<dbReference type="EMBL" id="LPVJ01000049">
    <property type="protein sequence ID" value="KUO95510.1"/>
    <property type="molecule type" value="Genomic_DNA"/>
</dbReference>
<proteinExistence type="predicted"/>
<dbReference type="PROSITE" id="PS51186">
    <property type="entry name" value="GNAT"/>
    <property type="match status" value="1"/>
</dbReference>
<sequence length="199" mass="23714">MLDLPELTGRHVTLIPLSEEHTDELFQASQDDRIWTYLPSIVRTREDMAEIIKRALLDRRTGVDFPYVIRENATNQLIGSTRYLDYSAENHHIEIGWTWLTPRVWRTAINTECKYLLLRYGFETLGMIRIQLKTDRRNTRSQQAIERIGATKEGILRKHRILHDGYIRDTVYFSIIDEEWPDRKRRLEEMLGIPLFDRD</sequence>
<evidence type="ECO:0000259" key="1">
    <source>
        <dbReference type="PROSITE" id="PS51186"/>
    </source>
</evidence>
<dbReference type="RefSeq" id="WP_067717105.1">
    <property type="nucleotide sequence ID" value="NZ_LPVJ01000049.1"/>
</dbReference>
<dbReference type="Proteomes" id="UP000053557">
    <property type="component" value="Unassembled WGS sequence"/>
</dbReference>
<feature type="domain" description="N-acetyltransferase" evidence="1">
    <location>
        <begin position="12"/>
        <end position="172"/>
    </location>
</feature>
<comment type="caution">
    <text evidence="2">The sequence shown here is derived from an EMBL/GenBank/DDBJ whole genome shotgun (WGS) entry which is preliminary data.</text>
</comment>
<evidence type="ECO:0000313" key="2">
    <source>
        <dbReference type="EMBL" id="KUO95510.1"/>
    </source>
</evidence>